<keyword evidence="1" id="KW-0812">Transmembrane</keyword>
<proteinExistence type="predicted"/>
<reference evidence="2 3" key="1">
    <citation type="submission" date="2017-06" db="EMBL/GenBank/DDBJ databases">
        <authorList>
            <person name="Kim H.J."/>
            <person name="Triplett B.A."/>
        </authorList>
    </citation>
    <scope>NUCLEOTIDE SEQUENCE [LARGE SCALE GENOMIC DNA]</scope>
    <source>
        <strain evidence="2 3">DSM 8800</strain>
    </source>
</reference>
<evidence type="ECO:0000313" key="2">
    <source>
        <dbReference type="EMBL" id="SNR23467.1"/>
    </source>
</evidence>
<evidence type="ECO:0000256" key="1">
    <source>
        <dbReference type="SAM" id="Phobius"/>
    </source>
</evidence>
<keyword evidence="1" id="KW-0472">Membrane</keyword>
<sequence>MRFPSTDTLHRVCHRYGPGRLPGANRPDIGAGYAAATAALAATFSFASAAILGELTGILPSNDGLVWFVFASLALPVVVPAAFVVAIIVWRLLPTDLPLFGPIAGLLGTLGTYVASLLALGLVLTLSAALGFSGADPMNAAAFSFGVVVVGFTVTWWITLPVGAISATVYTAVVSGTT</sequence>
<feature type="transmembrane region" description="Helical" evidence="1">
    <location>
        <begin position="65"/>
        <end position="90"/>
    </location>
</feature>
<feature type="transmembrane region" description="Helical" evidence="1">
    <location>
        <begin position="110"/>
        <end position="132"/>
    </location>
</feature>
<dbReference type="EMBL" id="FZNQ01000001">
    <property type="protein sequence ID" value="SNR23467.1"/>
    <property type="molecule type" value="Genomic_DNA"/>
</dbReference>
<gene>
    <name evidence="2" type="ORF">SAMN06264855_101123</name>
</gene>
<dbReference type="AlphaFoldDB" id="A0A238UPB2"/>
<organism evidence="2 3">
    <name type="scientific">Halorubrum vacuolatum</name>
    <name type="common">Natronobacterium vacuolatum</name>
    <dbReference type="NCBI Taxonomy" id="63740"/>
    <lineage>
        <taxon>Archaea</taxon>
        <taxon>Methanobacteriati</taxon>
        <taxon>Methanobacteriota</taxon>
        <taxon>Stenosarchaea group</taxon>
        <taxon>Halobacteria</taxon>
        <taxon>Halobacteriales</taxon>
        <taxon>Haloferacaceae</taxon>
        <taxon>Halorubrum</taxon>
    </lineage>
</organism>
<dbReference type="RefSeq" id="WP_089383113.1">
    <property type="nucleotide sequence ID" value="NZ_FZNQ01000001.1"/>
</dbReference>
<feature type="transmembrane region" description="Helical" evidence="1">
    <location>
        <begin position="31"/>
        <end position="53"/>
    </location>
</feature>
<keyword evidence="1" id="KW-1133">Transmembrane helix</keyword>
<protein>
    <submittedName>
        <fullName evidence="2">Uncharacterized protein</fullName>
    </submittedName>
</protein>
<feature type="transmembrane region" description="Helical" evidence="1">
    <location>
        <begin position="139"/>
        <end position="158"/>
    </location>
</feature>
<keyword evidence="3" id="KW-1185">Reference proteome</keyword>
<accession>A0A238UPB2</accession>
<evidence type="ECO:0000313" key="3">
    <source>
        <dbReference type="Proteomes" id="UP000198397"/>
    </source>
</evidence>
<name>A0A238UPB2_HALVU</name>
<dbReference type="Proteomes" id="UP000198397">
    <property type="component" value="Unassembled WGS sequence"/>
</dbReference>